<protein>
    <submittedName>
        <fullName evidence="2">Uncharacterized protein</fullName>
    </submittedName>
</protein>
<evidence type="ECO:0000256" key="1">
    <source>
        <dbReference type="SAM" id="MobiDB-lite"/>
    </source>
</evidence>
<accession>A0A1B7NBT6</accession>
<dbReference type="Proteomes" id="UP000092154">
    <property type="component" value="Unassembled WGS sequence"/>
</dbReference>
<dbReference type="InParanoid" id="A0A1B7NBT6"/>
<name>A0A1B7NBT6_9AGAM</name>
<proteinExistence type="predicted"/>
<gene>
    <name evidence="2" type="ORF">K503DRAFT_374508</name>
</gene>
<dbReference type="AlphaFoldDB" id="A0A1B7NBT6"/>
<feature type="compositionally biased region" description="Polar residues" evidence="1">
    <location>
        <begin position="75"/>
        <end position="89"/>
    </location>
</feature>
<organism evidence="2 3">
    <name type="scientific">Rhizopogon vinicolor AM-OR11-026</name>
    <dbReference type="NCBI Taxonomy" id="1314800"/>
    <lineage>
        <taxon>Eukaryota</taxon>
        <taxon>Fungi</taxon>
        <taxon>Dikarya</taxon>
        <taxon>Basidiomycota</taxon>
        <taxon>Agaricomycotina</taxon>
        <taxon>Agaricomycetes</taxon>
        <taxon>Agaricomycetidae</taxon>
        <taxon>Boletales</taxon>
        <taxon>Suillineae</taxon>
        <taxon>Rhizopogonaceae</taxon>
        <taxon>Rhizopogon</taxon>
    </lineage>
</organism>
<dbReference type="STRING" id="1314800.A0A1B7NBT6"/>
<feature type="region of interest" description="Disordered" evidence="1">
    <location>
        <begin position="70"/>
        <end position="89"/>
    </location>
</feature>
<reference evidence="2 3" key="1">
    <citation type="submission" date="2016-06" db="EMBL/GenBank/DDBJ databases">
        <title>Comparative genomics of the ectomycorrhizal sister species Rhizopogon vinicolor and Rhizopogon vesiculosus (Basidiomycota: Boletales) reveals a divergence of the mating type B locus.</title>
        <authorList>
            <consortium name="DOE Joint Genome Institute"/>
            <person name="Mujic A.B."/>
            <person name="Kuo A."/>
            <person name="Tritt A."/>
            <person name="Lipzen A."/>
            <person name="Chen C."/>
            <person name="Johnson J."/>
            <person name="Sharma A."/>
            <person name="Barry K."/>
            <person name="Grigoriev I.V."/>
            <person name="Spatafora J.W."/>
        </authorList>
    </citation>
    <scope>NUCLEOTIDE SEQUENCE [LARGE SCALE GENOMIC DNA]</scope>
    <source>
        <strain evidence="2 3">AM-OR11-026</strain>
    </source>
</reference>
<dbReference type="EMBL" id="KV448160">
    <property type="protein sequence ID" value="OAX42258.1"/>
    <property type="molecule type" value="Genomic_DNA"/>
</dbReference>
<feature type="region of interest" description="Disordered" evidence="1">
    <location>
        <begin position="216"/>
        <end position="246"/>
    </location>
</feature>
<dbReference type="OrthoDB" id="10480991at2759"/>
<feature type="region of interest" description="Disordered" evidence="1">
    <location>
        <begin position="174"/>
        <end position="196"/>
    </location>
</feature>
<feature type="compositionally biased region" description="Low complexity" evidence="1">
    <location>
        <begin position="233"/>
        <end position="246"/>
    </location>
</feature>
<evidence type="ECO:0000313" key="2">
    <source>
        <dbReference type="EMBL" id="OAX42258.1"/>
    </source>
</evidence>
<evidence type="ECO:0000313" key="3">
    <source>
        <dbReference type="Proteomes" id="UP000092154"/>
    </source>
</evidence>
<keyword evidence="3" id="KW-1185">Reference proteome</keyword>
<sequence length="246" mass="26465">MYHQFSGSMTSSLHFFLPFQNRNDTPAISERYSHSPVSLRAILPLSPAPNIPLTTGQFPKTPLSSPRAVARGQLHSPSPNQKHVPLSSSPADIHIVTPPRTPSRISNHFTRHLSGETVNQSPFSAVPIRLPFLDMFNKAPVNGGGEDDSDEESMYTTHTAEPARCHICDAGPMSPSTDSDAGLTYANESDDDTPVMMPLDIRKSSALSGMNKVKFSSVEGGQSSSPVWKAPSRKTSASSATSFSTS</sequence>